<dbReference type="PANTHER" id="PTHR30032:SF8">
    <property type="entry name" value="GERMINATION-SPECIFIC N-ACETYLMURAMOYL-L-ALANINE AMIDASE"/>
    <property type="match status" value="1"/>
</dbReference>
<accession>A0A1H8IUA5</accession>
<feature type="signal peptide" evidence="1">
    <location>
        <begin position="1"/>
        <end position="29"/>
    </location>
</feature>
<evidence type="ECO:0000313" key="2">
    <source>
        <dbReference type="EMBL" id="SEN71939.1"/>
    </source>
</evidence>
<dbReference type="Gene3D" id="3.40.50.12090">
    <property type="match status" value="2"/>
</dbReference>
<dbReference type="STRING" id="215200.SAMN05216454_10935"/>
<dbReference type="PANTHER" id="PTHR30032">
    <property type="entry name" value="N-ACETYLMURAMOYL-L-ALANINE AMIDASE-RELATED"/>
    <property type="match status" value="1"/>
</dbReference>
<dbReference type="RefSeq" id="WP_180366751.1">
    <property type="nucleotide sequence ID" value="NZ_FODF01000009.1"/>
</dbReference>
<reference evidence="2 3" key="1">
    <citation type="submission" date="2016-10" db="EMBL/GenBank/DDBJ databases">
        <authorList>
            <person name="de Groot N.N."/>
        </authorList>
    </citation>
    <scope>NUCLEOTIDE SEQUENCE [LARGE SCALE GENOMIC DNA]</scope>
    <source>
        <strain evidence="2 3">Calf135</strain>
    </source>
</reference>
<dbReference type="InterPro" id="IPR037250">
    <property type="entry name" value="NEAT_dom_sf"/>
</dbReference>
<dbReference type="InterPro" id="IPR007253">
    <property type="entry name" value="Cell_wall-bd_2"/>
</dbReference>
<proteinExistence type="predicted"/>
<feature type="chain" id="PRO_5011565358" evidence="1">
    <location>
        <begin position="30"/>
        <end position="489"/>
    </location>
</feature>
<gene>
    <name evidence="2" type="ORF">SAMN05216454_10935</name>
</gene>
<dbReference type="Pfam" id="PF04122">
    <property type="entry name" value="CW_binding_2"/>
    <property type="match status" value="3"/>
</dbReference>
<evidence type="ECO:0000313" key="3">
    <source>
        <dbReference type="Proteomes" id="UP000199512"/>
    </source>
</evidence>
<dbReference type="EMBL" id="FODF01000009">
    <property type="protein sequence ID" value="SEN71939.1"/>
    <property type="molecule type" value="Genomic_DNA"/>
</dbReference>
<dbReference type="InterPro" id="IPR051922">
    <property type="entry name" value="Bact_Sporulation_Assoc"/>
</dbReference>
<keyword evidence="3" id="KW-1185">Reference proteome</keyword>
<evidence type="ECO:0000256" key="1">
    <source>
        <dbReference type="SAM" id="SignalP"/>
    </source>
</evidence>
<dbReference type="AlphaFoldDB" id="A0A1H8IUA5"/>
<protein>
    <submittedName>
        <fullName evidence="2">Putative cell wall-binding protein</fullName>
    </submittedName>
</protein>
<name>A0A1H8IUA5_9FIRM</name>
<sequence length="489" mass="52596">MKNLLKKGIYVSMAATSAISGLAATNSFAEDVASVKEYSVPVKLKRVDSEEKESMGNKALKPIATVVEKEGKAEITIQLQGMKFMNMNGHVMRVQYFDTDQNSKLNDSEIIKSVKEEDLTGKLRDFPSQVKIRRNANKEKRILLKLSVDAMDSISSQGGDPYLEENIGKGAQNAYLELDYSKAKLINDSSQDNNSKIKSSRISGNDRYETSVSISKENYSKADTVVLANGIVYADALAAAPLASLNSAPMLLSEAKTISNATLNEISRLEAKNVIIVGGENSISSSVVKTLEKKGLSVERISGNSRYSTALNIAKKIREKNPESKNAIVVSGENFADALSVSSLANESNSPIILTSSKYMPKDVKDTMNSWGINKLTVVGGKNSVSDASVSGIKSNKLERIQGKNRYETSALVVGKLNNTGKIMLASGEKSADALSAGAVTHKSQRPLLLVSKNTVSKEAKDLIKKNQISDLLIVGGFGSISADILKGL</sequence>
<dbReference type="Gene3D" id="2.60.40.1850">
    <property type="match status" value="1"/>
</dbReference>
<organism evidence="2 3">
    <name type="scientific">Peptostreptococcus russellii</name>
    <dbReference type="NCBI Taxonomy" id="215200"/>
    <lineage>
        <taxon>Bacteria</taxon>
        <taxon>Bacillati</taxon>
        <taxon>Bacillota</taxon>
        <taxon>Clostridia</taxon>
        <taxon>Peptostreptococcales</taxon>
        <taxon>Peptostreptococcaceae</taxon>
        <taxon>Peptostreptococcus</taxon>
    </lineage>
</organism>
<keyword evidence="1" id="KW-0732">Signal</keyword>
<dbReference type="Proteomes" id="UP000199512">
    <property type="component" value="Unassembled WGS sequence"/>
</dbReference>